<dbReference type="InParanoid" id="F6XS97"/>
<dbReference type="InterPro" id="IPR000504">
    <property type="entry name" value="RRM_dom"/>
</dbReference>
<dbReference type="STRING" id="7719.ENSCINP00000005147"/>
<feature type="region of interest" description="Disordered" evidence="3">
    <location>
        <begin position="597"/>
        <end position="625"/>
    </location>
</feature>
<dbReference type="AlphaFoldDB" id="F6XS97"/>
<dbReference type="Pfam" id="PF00076">
    <property type="entry name" value="RRM_1"/>
    <property type="match status" value="2"/>
</dbReference>
<feature type="domain" description="RRM" evidence="4">
    <location>
        <begin position="187"/>
        <end position="262"/>
    </location>
</feature>
<proteinExistence type="predicted"/>
<reference evidence="5" key="2">
    <citation type="journal article" date="2008" name="Genome Biol.">
        <title>Improved genome assembly and evidence-based global gene model set for the chordate Ciona intestinalis: new insight into intron and operon populations.</title>
        <authorList>
            <person name="Satou Y."/>
            <person name="Mineta K."/>
            <person name="Ogasawara M."/>
            <person name="Sasakura Y."/>
            <person name="Shoguchi E."/>
            <person name="Ueno K."/>
            <person name="Yamada L."/>
            <person name="Matsumoto J."/>
            <person name="Wasserscheid J."/>
            <person name="Dewar K."/>
            <person name="Wiley G.B."/>
            <person name="Macmil S.L."/>
            <person name="Roe B.A."/>
            <person name="Zeller R.W."/>
            <person name="Hastings K.E."/>
            <person name="Lemaire P."/>
            <person name="Lindquist E."/>
            <person name="Endo T."/>
            <person name="Hotta K."/>
            <person name="Inaba K."/>
        </authorList>
    </citation>
    <scope>NUCLEOTIDE SEQUENCE [LARGE SCALE GENOMIC DNA]</scope>
    <source>
        <strain evidence="5">wild type</strain>
    </source>
</reference>
<reference evidence="5" key="3">
    <citation type="submission" date="2025-08" db="UniProtKB">
        <authorList>
            <consortium name="Ensembl"/>
        </authorList>
    </citation>
    <scope>IDENTIFICATION</scope>
</reference>
<dbReference type="EMBL" id="EAAA01002124">
    <property type="status" value="NOT_ANNOTATED_CDS"/>
    <property type="molecule type" value="Genomic_DNA"/>
</dbReference>
<feature type="domain" description="RRM" evidence="4">
    <location>
        <begin position="98"/>
        <end position="176"/>
    </location>
</feature>
<accession>F6XS97</accession>
<dbReference type="InterPro" id="IPR035979">
    <property type="entry name" value="RBD_domain_sf"/>
</dbReference>
<organism evidence="5 6">
    <name type="scientific">Ciona intestinalis</name>
    <name type="common">Transparent sea squirt</name>
    <name type="synonym">Ascidia intestinalis</name>
    <dbReference type="NCBI Taxonomy" id="7719"/>
    <lineage>
        <taxon>Eukaryota</taxon>
        <taxon>Metazoa</taxon>
        <taxon>Chordata</taxon>
        <taxon>Tunicata</taxon>
        <taxon>Ascidiacea</taxon>
        <taxon>Phlebobranchia</taxon>
        <taxon>Cionidae</taxon>
        <taxon>Ciona</taxon>
    </lineage>
</organism>
<dbReference type="FunFam" id="3.30.70.330:FF:000100">
    <property type="entry name" value="Putative ribonucleoprotein PTB-binding 1"/>
    <property type="match status" value="1"/>
</dbReference>
<dbReference type="FunCoup" id="F6XS97">
    <property type="interactions" value="6"/>
</dbReference>
<dbReference type="InterPro" id="IPR012677">
    <property type="entry name" value="Nucleotide-bd_a/b_plait_sf"/>
</dbReference>
<dbReference type="PROSITE" id="PS50102">
    <property type="entry name" value="RRM"/>
    <property type="match status" value="2"/>
</dbReference>
<feature type="region of interest" description="Disordered" evidence="3">
    <location>
        <begin position="500"/>
        <end position="519"/>
    </location>
</feature>
<evidence type="ECO:0000256" key="2">
    <source>
        <dbReference type="PROSITE-ProRule" id="PRU00176"/>
    </source>
</evidence>
<evidence type="ECO:0000256" key="3">
    <source>
        <dbReference type="SAM" id="MobiDB-lite"/>
    </source>
</evidence>
<feature type="compositionally biased region" description="Low complexity" evidence="3">
    <location>
        <begin position="405"/>
        <end position="417"/>
    </location>
</feature>
<keyword evidence="1 2" id="KW-0694">RNA-binding</keyword>
<name>F6XS97_CIOIN</name>
<dbReference type="PANTHER" id="PTHR48025">
    <property type="entry name" value="OS02G0815200 PROTEIN"/>
    <property type="match status" value="1"/>
</dbReference>
<dbReference type="SUPFAM" id="SSF54928">
    <property type="entry name" value="RNA-binding domain, RBD"/>
    <property type="match status" value="2"/>
</dbReference>
<evidence type="ECO:0000313" key="5">
    <source>
        <dbReference type="Ensembl" id="ENSCINP00000005147.3"/>
    </source>
</evidence>
<evidence type="ECO:0000259" key="4">
    <source>
        <dbReference type="PROSITE" id="PS50102"/>
    </source>
</evidence>
<dbReference type="GeneTree" id="ENSGT00940000173908"/>
<evidence type="ECO:0000256" key="1">
    <source>
        <dbReference type="ARBA" id="ARBA00022884"/>
    </source>
</evidence>
<dbReference type="PANTHER" id="PTHR48025:SF1">
    <property type="entry name" value="RRM DOMAIN-CONTAINING PROTEIN"/>
    <property type="match status" value="1"/>
</dbReference>
<sequence>MNFNMREQSRTFMEVSQLEFAKRCRRISIKNIAAGVLNQDILELLKPYFYQQIHIDKNSLSCKAVLLDGSCAARCLEELNGKMFRGQRLSVSLASCDFMLCVTQLPLSFTHDQFLSLITPFGTPERCFLVHSDVTGQSKGYGCVEFTSKESSIKAKNQLNGFKIQNNVLQVHWLDTIPIHYTGLYSSCLLVEDLPPGFKDQQVLHEVFSQFSTPKFCQLAQCPYNDFAIVEYADSSQAEESWTKLNGYRIGEFPVKVSFCVPGPRGLVVLNALRASRDLIRGNPCGGLLPTPVMDHNTNKQLASSLLNHHKDSLNVIPDGLAAVTSKDPQVHQLLNALQNRLTEPQVLNPSLHNVHHTDIWAQSQLTMNSAMLNHLQHAGRLVGEVPTSLPYRATDGVSHHMSLRSRSGSISSCDSGAKAEDEVFEPMRRPSQEDSHPFENTYGLRGVNVEDKIDSTFVGKPILRNTGFGNTEPVMPHHSLLAHTGNNSHPNTLLFLREESQRSESADSAYSGSQGSNSSDYGFPCHANRVSNISQCATSNSNLPGHTTRTQGSSLVQEFHHFNSILPPGVQRYPQIPKKVCYDNVLDYTGSSGAVVTSSGRFSPYPTPGVTSKSQQQQQQQVNQPISRELGSNEHMSAFVHCPQSNDVMRIPRPEINRKDVPTKVPVSVCTSTQPIGGERKFQTLSSLSAVLPHEVEKPTAIIGRTTPHTRRTRLTPIPGIGHELGADSPTQLQLLGSNLVEGLLGESPRSGGFNASTA</sequence>
<dbReference type="SMART" id="SM00360">
    <property type="entry name" value="RRM"/>
    <property type="match status" value="3"/>
</dbReference>
<dbReference type="HOGENOM" id="CLU_367077_0_0_1"/>
<evidence type="ECO:0000313" key="6">
    <source>
        <dbReference type="Proteomes" id="UP000008144"/>
    </source>
</evidence>
<dbReference type="CDD" id="cd12389">
    <property type="entry name" value="RRM2_RAVER"/>
    <property type="match status" value="1"/>
</dbReference>
<dbReference type="Ensembl" id="ENSCINT00000005147.3">
    <property type="protein sequence ID" value="ENSCINP00000005147.3"/>
    <property type="gene ID" value="ENSCING00000002523.3"/>
</dbReference>
<dbReference type="Gene3D" id="3.30.70.330">
    <property type="match status" value="3"/>
</dbReference>
<reference evidence="5" key="4">
    <citation type="submission" date="2025-09" db="UniProtKB">
        <authorList>
            <consortium name="Ensembl"/>
        </authorList>
    </citation>
    <scope>IDENTIFICATION</scope>
</reference>
<reference evidence="6" key="1">
    <citation type="journal article" date="2002" name="Science">
        <title>The draft genome of Ciona intestinalis: insights into chordate and vertebrate origins.</title>
        <authorList>
            <person name="Dehal P."/>
            <person name="Satou Y."/>
            <person name="Campbell R.K."/>
            <person name="Chapman J."/>
            <person name="Degnan B."/>
            <person name="De Tomaso A."/>
            <person name="Davidson B."/>
            <person name="Di Gregorio A."/>
            <person name="Gelpke M."/>
            <person name="Goodstein D.M."/>
            <person name="Harafuji N."/>
            <person name="Hastings K.E."/>
            <person name="Ho I."/>
            <person name="Hotta K."/>
            <person name="Huang W."/>
            <person name="Kawashima T."/>
            <person name="Lemaire P."/>
            <person name="Martinez D."/>
            <person name="Meinertzhagen I.A."/>
            <person name="Necula S."/>
            <person name="Nonaka M."/>
            <person name="Putnam N."/>
            <person name="Rash S."/>
            <person name="Saiga H."/>
            <person name="Satake M."/>
            <person name="Terry A."/>
            <person name="Yamada L."/>
            <person name="Wang H.G."/>
            <person name="Awazu S."/>
            <person name="Azumi K."/>
            <person name="Boore J."/>
            <person name="Branno M."/>
            <person name="Chin-Bow S."/>
            <person name="DeSantis R."/>
            <person name="Doyle S."/>
            <person name="Francino P."/>
            <person name="Keys D.N."/>
            <person name="Haga S."/>
            <person name="Hayashi H."/>
            <person name="Hino K."/>
            <person name="Imai K.S."/>
            <person name="Inaba K."/>
            <person name="Kano S."/>
            <person name="Kobayashi K."/>
            <person name="Kobayashi M."/>
            <person name="Lee B.I."/>
            <person name="Makabe K.W."/>
            <person name="Manohar C."/>
            <person name="Matassi G."/>
            <person name="Medina M."/>
            <person name="Mochizuki Y."/>
            <person name="Mount S."/>
            <person name="Morishita T."/>
            <person name="Miura S."/>
            <person name="Nakayama A."/>
            <person name="Nishizaka S."/>
            <person name="Nomoto H."/>
            <person name="Ohta F."/>
            <person name="Oishi K."/>
            <person name="Rigoutsos I."/>
            <person name="Sano M."/>
            <person name="Sasaki A."/>
            <person name="Sasakura Y."/>
            <person name="Shoguchi E."/>
            <person name="Shin-i T."/>
            <person name="Spagnuolo A."/>
            <person name="Stainier D."/>
            <person name="Suzuki M.M."/>
            <person name="Tassy O."/>
            <person name="Takatori N."/>
            <person name="Tokuoka M."/>
            <person name="Yagi K."/>
            <person name="Yoshizaki F."/>
            <person name="Wada S."/>
            <person name="Zhang C."/>
            <person name="Hyatt P.D."/>
            <person name="Larimer F."/>
            <person name="Detter C."/>
            <person name="Doggett N."/>
            <person name="Glavina T."/>
            <person name="Hawkins T."/>
            <person name="Richardson P."/>
            <person name="Lucas S."/>
            <person name="Kohara Y."/>
            <person name="Levine M."/>
            <person name="Satoh N."/>
            <person name="Rokhsar D.S."/>
        </authorList>
    </citation>
    <scope>NUCLEOTIDE SEQUENCE [LARGE SCALE GENOMIC DNA]</scope>
</reference>
<dbReference type="Proteomes" id="UP000008144">
    <property type="component" value="Chromosome 5"/>
</dbReference>
<dbReference type="GO" id="GO:0003723">
    <property type="term" value="F:RNA binding"/>
    <property type="evidence" value="ECO:0000318"/>
    <property type="project" value="GO_Central"/>
</dbReference>
<feature type="compositionally biased region" description="Low complexity" evidence="3">
    <location>
        <begin position="508"/>
        <end position="519"/>
    </location>
</feature>
<protein>
    <recommendedName>
        <fullName evidence="4">RRM domain-containing protein</fullName>
    </recommendedName>
</protein>
<dbReference type="InterPro" id="IPR050502">
    <property type="entry name" value="Euk_RNA-bind_prot"/>
</dbReference>
<feature type="region of interest" description="Disordered" evidence="3">
    <location>
        <begin position="401"/>
        <end position="423"/>
    </location>
</feature>
<keyword evidence="6" id="KW-1185">Reference proteome</keyword>